<gene>
    <name evidence="1" type="ordered locus">Desdi_2838</name>
</gene>
<accession>L0FB47</accession>
<protein>
    <submittedName>
        <fullName evidence="1">Uncharacterized protein</fullName>
    </submittedName>
</protein>
<organism evidence="1 2">
    <name type="scientific">Desulfitobacterium dichloroeliminans (strain LMG P-21439 / DCA1)</name>
    <dbReference type="NCBI Taxonomy" id="871963"/>
    <lineage>
        <taxon>Bacteria</taxon>
        <taxon>Bacillati</taxon>
        <taxon>Bacillota</taxon>
        <taxon>Clostridia</taxon>
        <taxon>Eubacteriales</taxon>
        <taxon>Desulfitobacteriaceae</taxon>
        <taxon>Desulfitobacterium</taxon>
    </lineage>
</organism>
<evidence type="ECO:0000313" key="2">
    <source>
        <dbReference type="Proteomes" id="UP000010797"/>
    </source>
</evidence>
<dbReference type="HOGENOM" id="CLU_2842626_0_0_9"/>
<reference evidence="2" key="1">
    <citation type="submission" date="2012-02" db="EMBL/GenBank/DDBJ databases">
        <title>Complete sequence of Desulfitobacterium dichloroeliminans LMG P-21439.</title>
        <authorList>
            <person name="Lucas S."/>
            <person name="Han J."/>
            <person name="Lapidus A."/>
            <person name="Cheng J.-F."/>
            <person name="Goodwin L."/>
            <person name="Pitluck S."/>
            <person name="Peters L."/>
            <person name="Ovchinnikova G."/>
            <person name="Teshima H."/>
            <person name="Detter J.C."/>
            <person name="Han C."/>
            <person name="Tapia R."/>
            <person name="Land M."/>
            <person name="Hauser L."/>
            <person name="Kyrpides N."/>
            <person name="Ivanova N."/>
            <person name="Pagani I."/>
            <person name="Kruse T."/>
            <person name="de Vos W.M."/>
            <person name="Boon N."/>
            <person name="Smidt H."/>
            <person name="Woyke T."/>
        </authorList>
    </citation>
    <scope>NUCLEOTIDE SEQUENCE [LARGE SCALE GENOMIC DNA]</scope>
    <source>
        <strain evidence="2">LMG P-21439 / DCA1</strain>
    </source>
</reference>
<evidence type="ECO:0000313" key="1">
    <source>
        <dbReference type="EMBL" id="AGA70250.1"/>
    </source>
</evidence>
<dbReference type="AlphaFoldDB" id="L0FB47"/>
<name>L0FB47_DESDL</name>
<dbReference type="Proteomes" id="UP000010797">
    <property type="component" value="Chromosome"/>
</dbReference>
<sequence length="75" mass="8665">MHLSHPTPLQNIMESKTCSRRGILLPFNSYSSHKKDAQHCIFCDTTFPLRNFKGKAVCPTCSQNILKLFLEREVR</sequence>
<keyword evidence="2" id="KW-1185">Reference proteome</keyword>
<proteinExistence type="predicted"/>
<dbReference type="EMBL" id="CP003344">
    <property type="protein sequence ID" value="AGA70250.1"/>
    <property type="molecule type" value="Genomic_DNA"/>
</dbReference>
<dbReference type="KEGG" id="ddl:Desdi_2838"/>